<dbReference type="EMBL" id="PP179325">
    <property type="protein sequence ID" value="XAI70572.1"/>
    <property type="molecule type" value="Genomic_DNA"/>
</dbReference>
<sequence length="137" mass="14376">MNRIAIIAALTLAATGTAHAGAIAEAASVDAGYEVRLQLSDAKSDASVPCKFGKLSARILTARVGDPNSTVRTSVGCWVVNRDGSVEYSSMNERTGQFDYAKVDASNFKKLAGFTEWGAYMGPFMLSDAASSVTGSR</sequence>
<organism evidence="1">
    <name type="scientific">Pseudomonas phage Touem01</name>
    <dbReference type="NCBI Taxonomy" id="3138548"/>
    <lineage>
        <taxon>Viruses</taxon>
    </lineage>
</organism>
<name>A0AAU6W2X9_9VIRU</name>
<accession>A0AAU6W2X9</accession>
<protein>
    <recommendedName>
        <fullName evidence="2">DUF2141 domain-containing protein</fullName>
    </recommendedName>
</protein>
<proteinExistence type="predicted"/>
<gene>
    <name evidence="1" type="ORF">Touem01_00043</name>
</gene>
<reference evidence="1" key="1">
    <citation type="journal article" date="2024" name="J. Gen. Virol.">
        <title>Novel phages of Pseudomonas syringae unveil numerous potential auxiliary metabolic genes.</title>
        <authorList>
            <person name="Feltin C."/>
            <person name="Garneau J.R."/>
            <person name="Morris C.E."/>
            <person name="Berard A."/>
            <person name="Torres-Barcelo C."/>
        </authorList>
    </citation>
    <scope>NUCLEOTIDE SEQUENCE</scope>
</reference>
<evidence type="ECO:0000313" key="1">
    <source>
        <dbReference type="EMBL" id="XAI70572.1"/>
    </source>
</evidence>
<evidence type="ECO:0008006" key="2">
    <source>
        <dbReference type="Google" id="ProtNLM"/>
    </source>
</evidence>